<accession>A0ABR0ZSJ3</accession>
<keyword evidence="1" id="KW-0576">Peroxisome</keyword>
<evidence type="ECO:0000313" key="3">
    <source>
        <dbReference type="Proteomes" id="UP001369086"/>
    </source>
</evidence>
<dbReference type="GO" id="GO:0008233">
    <property type="term" value="F:peptidase activity"/>
    <property type="evidence" value="ECO:0007669"/>
    <property type="project" value="UniProtKB-KW"/>
</dbReference>
<comment type="similarity">
    <text evidence="1">Belongs to the peptidase S1B family.</text>
</comment>
<dbReference type="Pfam" id="PF13365">
    <property type="entry name" value="Trypsin_2"/>
    <property type="match status" value="1"/>
</dbReference>
<sequence>MAQLAAMRTPEEICCVVTVFKATEDFMCIDRDGIQEEALDLFISQSDEASLSPRAALARPCEPWSCSGVVLNSQTGIAVCHGLIFTPFLLNKDMDLSGCQFLLPENFSKHLQIEVQFSDAVPPEFVTARQKNHTVNQCSGKTYRKTRPQLNPLPQKAELLMLVPCMEFQETFQKMFNKSDKWQFYNEQDDFELKELQNDIQFLHWFAVLKVPGFLKKEAGAMPWLAATSLRKADLVFACGSPFGSLCPDIFMNTLSKGIVSNLAGEGNAVILTDARCLPGTEGGGLFLKKGGHFYLVGLIVSPLYWKASEWIGLTLVCSVGHIFKNMRRFVTEHDPSFKEIWPPIPMDRTLALPSQVKIKFALSHPSVVLVECGQFWGSGVLINSRLMLTCRHVLNEATRVTVKSNTTYESFFSVVGQVIFSTKKYSAYDIAVVQLQTDFPDNTVCELASSFSPGEDVLVVGFGVFGQSCGPSVTAGILSRVITCDSRPVMLQTTCAVHAGASGGAVLRAGTGELLGIVCSNTRDTAAGVTYPHLNFSIPVTVLQPLLNKYALTEDGGVFEELDRASDVVRDVWRLQSPNCQAPRSKL</sequence>
<evidence type="ECO:0000256" key="1">
    <source>
        <dbReference type="PIRNR" id="PIRNR037989"/>
    </source>
</evidence>
<reference evidence="2 3" key="1">
    <citation type="submission" date="2021-05" db="EMBL/GenBank/DDBJ databases">
        <authorList>
            <person name="Zahm M."/>
            <person name="Klopp C."/>
            <person name="Cabau C."/>
            <person name="Kuhl H."/>
            <person name="Suciu R."/>
            <person name="Ciorpac M."/>
            <person name="Holostenco D."/>
            <person name="Gessner J."/>
            <person name="Wuertz S."/>
            <person name="Hohne C."/>
            <person name="Stock M."/>
            <person name="Gislard M."/>
            <person name="Lluch J."/>
            <person name="Milhes M."/>
            <person name="Lampietro C."/>
            <person name="Lopez Roques C."/>
            <person name="Donnadieu C."/>
            <person name="Du K."/>
            <person name="Schartl M."/>
            <person name="Guiguen Y."/>
        </authorList>
    </citation>
    <scope>NUCLEOTIDE SEQUENCE [LARGE SCALE GENOMIC DNA]</scope>
    <source>
        <strain evidence="2">Hh-F2</strain>
        <tissue evidence="2">Blood</tissue>
    </source>
</reference>
<dbReference type="InterPro" id="IPR039245">
    <property type="entry name" value="TYSND1/DEG15"/>
</dbReference>
<dbReference type="InterPro" id="IPR043504">
    <property type="entry name" value="Peptidase_S1_PA_chymotrypsin"/>
</dbReference>
<dbReference type="EMBL" id="JAHFZB010000007">
    <property type="protein sequence ID" value="KAK6487516.1"/>
    <property type="molecule type" value="Genomic_DNA"/>
</dbReference>
<protein>
    <recommendedName>
        <fullName evidence="1">Peroxisomal leader peptide-processing protease</fullName>
        <ecNumber evidence="1">3.4.21.-</ecNumber>
    </recommendedName>
</protein>
<name>A0ABR0ZSJ3_HUSHU</name>
<comment type="function">
    <text evidence="1">Peroxisomal protease that mediates both the removal of the leader peptide from proteins containing a PTS2 target sequence and processes several PTS1-containing proteins. Catalyzes the processing of PTS1-proteins involved in the peroxisomal beta-oxidation of fatty acids.</text>
</comment>
<keyword evidence="3" id="KW-1185">Reference proteome</keyword>
<dbReference type="EC" id="3.4.21.-" evidence="1"/>
<dbReference type="PANTHER" id="PTHR21004">
    <property type="entry name" value="SERINE PROTEASE-RELATED"/>
    <property type="match status" value="1"/>
</dbReference>
<organism evidence="2 3">
    <name type="scientific">Huso huso</name>
    <name type="common">Beluga</name>
    <name type="synonym">Acipenser huso</name>
    <dbReference type="NCBI Taxonomy" id="61971"/>
    <lineage>
        <taxon>Eukaryota</taxon>
        <taxon>Metazoa</taxon>
        <taxon>Chordata</taxon>
        <taxon>Craniata</taxon>
        <taxon>Vertebrata</taxon>
        <taxon>Euteleostomi</taxon>
        <taxon>Actinopterygii</taxon>
        <taxon>Chondrostei</taxon>
        <taxon>Acipenseriformes</taxon>
        <taxon>Acipenseridae</taxon>
        <taxon>Huso</taxon>
    </lineage>
</organism>
<comment type="caution">
    <text evidence="2">The sequence shown here is derived from an EMBL/GenBank/DDBJ whole genome shotgun (WGS) entry which is preliminary data.</text>
</comment>
<dbReference type="SUPFAM" id="SSF50494">
    <property type="entry name" value="Trypsin-like serine proteases"/>
    <property type="match status" value="2"/>
</dbReference>
<keyword evidence="1" id="KW-0720">Serine protease</keyword>
<keyword evidence="1" id="KW-0378">Hydrolase</keyword>
<keyword evidence="1 2" id="KW-0645">Protease</keyword>
<proteinExistence type="inferred from homology"/>
<dbReference type="PANTHER" id="PTHR21004:SF0">
    <property type="entry name" value="PEROXISOMAL LEADER PEPTIDE-PROCESSING PROTEASE"/>
    <property type="match status" value="1"/>
</dbReference>
<dbReference type="Proteomes" id="UP001369086">
    <property type="component" value="Unassembled WGS sequence"/>
</dbReference>
<dbReference type="InterPro" id="IPR009003">
    <property type="entry name" value="Peptidase_S1_PA"/>
</dbReference>
<dbReference type="GO" id="GO:0006508">
    <property type="term" value="P:proteolysis"/>
    <property type="evidence" value="ECO:0007669"/>
    <property type="project" value="UniProtKB-KW"/>
</dbReference>
<gene>
    <name evidence="2" type="ORF">HHUSO_G8714</name>
</gene>
<comment type="subcellular location">
    <subcellularLocation>
        <location evidence="1">Peroxisome</location>
    </subcellularLocation>
</comment>
<dbReference type="Gene3D" id="2.40.10.10">
    <property type="entry name" value="Trypsin-like serine proteases"/>
    <property type="match status" value="3"/>
</dbReference>
<evidence type="ECO:0000313" key="2">
    <source>
        <dbReference type="EMBL" id="KAK6487516.1"/>
    </source>
</evidence>
<comment type="PTM">
    <text evidence="1">The full-lengh TYSND1 is the active the proteolytic processing of PTS1- and PTS2-proteins and in self-cleavage, and intermolecular self-cleavage of TYSND1 down-regulates its protease activity.</text>
</comment>